<dbReference type="EMBL" id="CAKKMG010000104">
    <property type="protein sequence ID" value="CAH0300142.1"/>
    <property type="molecule type" value="Genomic_DNA"/>
</dbReference>
<feature type="transmembrane region" description="Helical" evidence="8">
    <location>
        <begin position="84"/>
        <end position="105"/>
    </location>
</feature>
<sequence>MEKGKISSLQMAFMLYPAIVATAILGVPSITAKYAKTDLWLSPIFAALIGYLTVYIAYKLHQLYPKQTVIQFTEKIIGRIPGKIFGFLLLFFYIQNTGLILRGYAEFVVGSFLVRTPISVIMVSMVLLCAFIVRGGIEVLGRAAELFVPVFIFPIFILIILLIPDLEFKNIFPVLADGIMPPIKGSIVPGGWFSEFFLMIFLLPFLVDMKKGMKSGMMSVFAVMMTLIVVNLTVLFVLGSTTSTKLYPLMNASRYISFADFFEHVESAAMAVWIVGAFVKISVFYYVSALGTAQWLNLSDYRPVVWPIGILIVIFSLWSLPSSVDVSRNDINVFPLQGILMQTIIPLLLLLIAVVRKRNRKGTETSRMD</sequence>
<feature type="transmembrane region" description="Helical" evidence="8">
    <location>
        <begin position="304"/>
        <end position="321"/>
    </location>
</feature>
<comment type="similarity">
    <text evidence="2">Belongs to the amino acid-polyamine-organocation (APC) superfamily. Spore germination protein (SGP) (TC 2.A.3.9) family.</text>
</comment>
<evidence type="ECO:0000256" key="4">
    <source>
        <dbReference type="ARBA" id="ARBA00022544"/>
    </source>
</evidence>
<dbReference type="RefSeq" id="WP_230303761.1">
    <property type="nucleotide sequence ID" value="NZ_CAKKMG010000104.1"/>
</dbReference>
<keyword evidence="4" id="KW-0309">Germination</keyword>
<feature type="transmembrane region" description="Helical" evidence="8">
    <location>
        <begin position="12"/>
        <end position="34"/>
    </location>
</feature>
<evidence type="ECO:0000313" key="10">
    <source>
        <dbReference type="Proteomes" id="UP000789326"/>
    </source>
</evidence>
<protein>
    <submittedName>
        <fullName evidence="9">Spore germination protein YndE</fullName>
    </submittedName>
</protein>
<dbReference type="GO" id="GO:0016020">
    <property type="term" value="C:membrane"/>
    <property type="evidence" value="ECO:0007669"/>
    <property type="project" value="UniProtKB-SubCell"/>
</dbReference>
<keyword evidence="7 8" id="KW-0472">Membrane</keyword>
<dbReference type="Gene3D" id="1.20.1740.10">
    <property type="entry name" value="Amino acid/polyamine transporter I"/>
    <property type="match status" value="1"/>
</dbReference>
<dbReference type="Proteomes" id="UP000789326">
    <property type="component" value="Unassembled WGS sequence"/>
</dbReference>
<dbReference type="NCBIfam" id="TIGR00912">
    <property type="entry name" value="2A0309"/>
    <property type="match status" value="1"/>
</dbReference>
<evidence type="ECO:0000256" key="3">
    <source>
        <dbReference type="ARBA" id="ARBA00022448"/>
    </source>
</evidence>
<feature type="transmembrane region" description="Helical" evidence="8">
    <location>
        <begin position="117"/>
        <end position="134"/>
    </location>
</feature>
<feature type="transmembrane region" description="Helical" evidence="8">
    <location>
        <begin position="146"/>
        <end position="166"/>
    </location>
</feature>
<evidence type="ECO:0000256" key="8">
    <source>
        <dbReference type="SAM" id="Phobius"/>
    </source>
</evidence>
<keyword evidence="3" id="KW-0813">Transport</keyword>
<gene>
    <name evidence="9" type="primary">yndE_8</name>
    <name evidence="9" type="ORF">SRABI133_04538</name>
</gene>
<evidence type="ECO:0000256" key="1">
    <source>
        <dbReference type="ARBA" id="ARBA00004141"/>
    </source>
</evidence>
<feature type="transmembrane region" description="Helical" evidence="8">
    <location>
        <begin position="270"/>
        <end position="292"/>
    </location>
</feature>
<feature type="transmembrane region" description="Helical" evidence="8">
    <location>
        <begin position="186"/>
        <end position="207"/>
    </location>
</feature>
<dbReference type="GO" id="GO:0009847">
    <property type="term" value="P:spore germination"/>
    <property type="evidence" value="ECO:0007669"/>
    <property type="project" value="InterPro"/>
</dbReference>
<feature type="transmembrane region" description="Helical" evidence="8">
    <location>
        <begin position="219"/>
        <end position="239"/>
    </location>
</feature>
<evidence type="ECO:0000256" key="7">
    <source>
        <dbReference type="ARBA" id="ARBA00023136"/>
    </source>
</evidence>
<feature type="transmembrane region" description="Helical" evidence="8">
    <location>
        <begin position="333"/>
        <end position="355"/>
    </location>
</feature>
<dbReference type="AlphaFoldDB" id="A0A9W4L338"/>
<comment type="caution">
    <text evidence="9">The sequence shown here is derived from an EMBL/GenBank/DDBJ whole genome shotgun (WGS) entry which is preliminary data.</text>
</comment>
<accession>A0A9W4L338</accession>
<dbReference type="PANTHER" id="PTHR34975">
    <property type="entry name" value="SPORE GERMINATION PROTEIN A2"/>
    <property type="match status" value="1"/>
</dbReference>
<evidence type="ECO:0000256" key="5">
    <source>
        <dbReference type="ARBA" id="ARBA00022692"/>
    </source>
</evidence>
<keyword evidence="6 8" id="KW-1133">Transmembrane helix</keyword>
<proteinExistence type="inferred from homology"/>
<keyword evidence="5 8" id="KW-0812">Transmembrane</keyword>
<name>A0A9W4L338_9BACI</name>
<dbReference type="InterPro" id="IPR004761">
    <property type="entry name" value="Spore_GerAB"/>
</dbReference>
<dbReference type="Pfam" id="PF03845">
    <property type="entry name" value="Spore_permease"/>
    <property type="match status" value="1"/>
</dbReference>
<evidence type="ECO:0000256" key="2">
    <source>
        <dbReference type="ARBA" id="ARBA00007998"/>
    </source>
</evidence>
<reference evidence="9" key="1">
    <citation type="submission" date="2021-11" db="EMBL/GenBank/DDBJ databases">
        <authorList>
            <person name="Bulgarelli D."/>
        </authorList>
    </citation>
    <scope>NUCLEOTIDE SEQUENCE</scope>
    <source>
        <strain evidence="9">Bi133</strain>
    </source>
</reference>
<feature type="transmembrane region" description="Helical" evidence="8">
    <location>
        <begin position="40"/>
        <end position="58"/>
    </location>
</feature>
<evidence type="ECO:0000256" key="6">
    <source>
        <dbReference type="ARBA" id="ARBA00022989"/>
    </source>
</evidence>
<comment type="subcellular location">
    <subcellularLocation>
        <location evidence="1">Membrane</location>
        <topology evidence="1">Multi-pass membrane protein</topology>
    </subcellularLocation>
</comment>
<organism evidence="9 10">
    <name type="scientific">Peribacillus simplex</name>
    <dbReference type="NCBI Taxonomy" id="1478"/>
    <lineage>
        <taxon>Bacteria</taxon>
        <taxon>Bacillati</taxon>
        <taxon>Bacillota</taxon>
        <taxon>Bacilli</taxon>
        <taxon>Bacillales</taxon>
        <taxon>Bacillaceae</taxon>
        <taxon>Peribacillus</taxon>
    </lineage>
</organism>
<evidence type="ECO:0000313" key="9">
    <source>
        <dbReference type="EMBL" id="CAH0300142.1"/>
    </source>
</evidence>
<dbReference type="PANTHER" id="PTHR34975:SF2">
    <property type="entry name" value="SPORE GERMINATION PROTEIN A2"/>
    <property type="match status" value="1"/>
</dbReference>